<evidence type="ECO:0000313" key="2">
    <source>
        <dbReference type="EMBL" id="EPS37901.1"/>
    </source>
</evidence>
<evidence type="ECO:0000313" key="3">
    <source>
        <dbReference type="Proteomes" id="UP000015100"/>
    </source>
</evidence>
<proteinExistence type="predicted"/>
<dbReference type="EMBL" id="AQGS01000598">
    <property type="protein sequence ID" value="EPS37901.1"/>
    <property type="molecule type" value="Genomic_DNA"/>
</dbReference>
<reference evidence="2 3" key="1">
    <citation type="journal article" date="2013" name="PLoS Genet.">
        <title>Genomic mechanisms accounting for the adaptation to parasitism in nematode-trapping fungi.</title>
        <authorList>
            <person name="Meerupati T."/>
            <person name="Andersson K.M."/>
            <person name="Friman E."/>
            <person name="Kumar D."/>
            <person name="Tunlid A."/>
            <person name="Ahren D."/>
        </authorList>
    </citation>
    <scope>NUCLEOTIDE SEQUENCE [LARGE SCALE GENOMIC DNA]</scope>
    <source>
        <strain evidence="2 3">CBS 200.50</strain>
    </source>
</reference>
<comment type="caution">
    <text evidence="2">The sequence shown here is derived from an EMBL/GenBank/DDBJ whole genome shotgun (WGS) entry which is preliminary data.</text>
</comment>
<evidence type="ECO:0000256" key="1">
    <source>
        <dbReference type="SAM" id="SignalP"/>
    </source>
</evidence>
<name>S8AA12_DACHA</name>
<keyword evidence="3" id="KW-1185">Reference proteome</keyword>
<dbReference type="AlphaFoldDB" id="S8AA12"/>
<dbReference type="OrthoDB" id="5286435at2759"/>
<feature type="signal peptide" evidence="1">
    <location>
        <begin position="1"/>
        <end position="18"/>
    </location>
</feature>
<reference evidence="3" key="2">
    <citation type="submission" date="2013-04" db="EMBL/GenBank/DDBJ databases">
        <title>Genomic mechanisms accounting for the adaptation to parasitism in nematode-trapping fungi.</title>
        <authorList>
            <person name="Ahren D.G."/>
        </authorList>
    </citation>
    <scope>NUCLEOTIDE SEQUENCE [LARGE SCALE GENOMIC DNA]</scope>
    <source>
        <strain evidence="3">CBS 200.50</strain>
    </source>
</reference>
<organism evidence="2 3">
    <name type="scientific">Dactylellina haptotyla (strain CBS 200.50)</name>
    <name type="common">Nematode-trapping fungus</name>
    <name type="synonym">Monacrosporium haptotylum</name>
    <dbReference type="NCBI Taxonomy" id="1284197"/>
    <lineage>
        <taxon>Eukaryota</taxon>
        <taxon>Fungi</taxon>
        <taxon>Dikarya</taxon>
        <taxon>Ascomycota</taxon>
        <taxon>Pezizomycotina</taxon>
        <taxon>Orbiliomycetes</taxon>
        <taxon>Orbiliales</taxon>
        <taxon>Orbiliaceae</taxon>
        <taxon>Dactylellina</taxon>
    </lineage>
</organism>
<evidence type="ECO:0008006" key="4">
    <source>
        <dbReference type="Google" id="ProtNLM"/>
    </source>
</evidence>
<dbReference type="Proteomes" id="UP000015100">
    <property type="component" value="Unassembled WGS sequence"/>
</dbReference>
<accession>S8AA12</accession>
<protein>
    <recommendedName>
        <fullName evidence="4">Secreted protein</fullName>
    </recommendedName>
</protein>
<feature type="chain" id="PRO_5004560457" description="Secreted protein" evidence="1">
    <location>
        <begin position="19"/>
        <end position="151"/>
    </location>
</feature>
<sequence>MRFTFAAVVGMLAATVAASAIPVSEPVSPAKREAFPDPAMTPNSQGAEIVKRGGNWINCEKRSLGGCWWNYKMWTYGDWDDDWGNGYLDNLRGQCPDNIEGWGFWYDENNTKLGGHASFAVKNCDDNCILDAAWLASQPTGPIWGASCQYK</sequence>
<dbReference type="HOGENOM" id="CLU_145529_0_0_1"/>
<keyword evidence="1" id="KW-0732">Signal</keyword>
<gene>
    <name evidence="2" type="ORF">H072_8415</name>
</gene>